<dbReference type="eggNOG" id="COG0160">
    <property type="taxonomic scope" value="Bacteria"/>
</dbReference>
<accession>F4KTS1</accession>
<proteinExistence type="inferred from homology"/>
<reference evidence="5 6" key="1">
    <citation type="journal article" date="2011" name="Stand. Genomic Sci.">
        <title>Complete genome sequence of Haliscomenobacter hydrossis type strain (O).</title>
        <authorList>
            <consortium name="US DOE Joint Genome Institute (JGI-PGF)"/>
            <person name="Daligault H."/>
            <person name="Lapidus A."/>
            <person name="Zeytun A."/>
            <person name="Nolan M."/>
            <person name="Lucas S."/>
            <person name="Del Rio T.G."/>
            <person name="Tice H."/>
            <person name="Cheng J.F."/>
            <person name="Tapia R."/>
            <person name="Han C."/>
            <person name="Goodwin L."/>
            <person name="Pitluck S."/>
            <person name="Liolios K."/>
            <person name="Pagani I."/>
            <person name="Ivanova N."/>
            <person name="Huntemann M."/>
            <person name="Mavromatis K."/>
            <person name="Mikhailova N."/>
            <person name="Pati A."/>
            <person name="Chen A."/>
            <person name="Palaniappan K."/>
            <person name="Land M."/>
            <person name="Hauser L."/>
            <person name="Brambilla E.M."/>
            <person name="Rohde M."/>
            <person name="Verbarg S."/>
            <person name="Goker M."/>
            <person name="Bristow J."/>
            <person name="Eisen J.A."/>
            <person name="Markowitz V."/>
            <person name="Hugenholtz P."/>
            <person name="Kyrpides N.C."/>
            <person name="Klenk H.P."/>
            <person name="Woyke T."/>
        </authorList>
    </citation>
    <scope>NUCLEOTIDE SEQUENCE [LARGE SCALE GENOMIC DNA]</scope>
    <source>
        <strain evidence="6">ATCC 27775 / DSM 1100 / LMG 10767 / O</strain>
    </source>
</reference>
<protein>
    <submittedName>
        <fullName evidence="5">Acetylornithine transaminase</fullName>
        <ecNumber evidence="5">2.6.1.11</ecNumber>
    </submittedName>
</protein>
<dbReference type="SUPFAM" id="SSF53383">
    <property type="entry name" value="PLP-dependent transferases"/>
    <property type="match status" value="1"/>
</dbReference>
<comment type="cofactor">
    <cofactor evidence="1">
        <name>pyridoxal 5'-phosphate</name>
        <dbReference type="ChEBI" id="CHEBI:597326"/>
    </cofactor>
</comment>
<dbReference type="OrthoDB" id="730777at2"/>
<dbReference type="PANTHER" id="PTHR43094">
    <property type="entry name" value="AMINOTRANSFERASE"/>
    <property type="match status" value="1"/>
</dbReference>
<dbReference type="PANTHER" id="PTHR43094:SF1">
    <property type="entry name" value="AMINOTRANSFERASE CLASS-III"/>
    <property type="match status" value="1"/>
</dbReference>
<evidence type="ECO:0000256" key="3">
    <source>
        <dbReference type="ARBA" id="ARBA00022898"/>
    </source>
</evidence>
<dbReference type="SMR" id="F4KTS1"/>
<gene>
    <name evidence="5" type="ordered locus">Halhy_0152</name>
</gene>
<dbReference type="KEGG" id="hhy:Halhy_0152"/>
<comment type="similarity">
    <text evidence="2 4">Belongs to the class-III pyridoxal-phosphate-dependent aminotransferase family.</text>
</comment>
<dbReference type="InterPro" id="IPR015424">
    <property type="entry name" value="PyrdxlP-dep_Trfase"/>
</dbReference>
<keyword evidence="5" id="KW-0032">Aminotransferase</keyword>
<evidence type="ECO:0000256" key="4">
    <source>
        <dbReference type="RuleBase" id="RU003560"/>
    </source>
</evidence>
<keyword evidence="3 4" id="KW-0663">Pyridoxal phosphate</keyword>
<evidence type="ECO:0000313" key="6">
    <source>
        <dbReference type="Proteomes" id="UP000008461"/>
    </source>
</evidence>
<sequence length="444" mass="49089">MSTPVNQGENIRSLRAETTSSDFTNELIARDSSVFFHQTLSSPVFNVVTKAEGAYIYDGEGKKYLDLHGNGVHTAGYNNPQVIAAIQKQITESLTFAPRRFTNLPAVALAEKLVEIAPEGLNRVLFCPGGSEAIEMAVMLAKLYTGKWKTLSYYGSFHGAGFQAVSIGADAHFREGLGPMMPGAIHLELPDYYRNPWGWTDQQQIDDEYLRQLSTQIAHNPEIAALITEPIFYNSTVPTRYYWEQVKAICKVQGILLIFDEIYTAFGRTGKMFAAEHFIPPDIIVIGKGFGGGIVPFAGIIGREELNVLEHKSIGHYTHEKNPLCAAVAKAVIDYVETEQLVAHAQKLGQYFRSGLEALQHEFALIGNISGLGLNLAVDLVKDRQSKARATEEAQQLMAFCMNRGISFKLIQGNILNLKPALVITQQEIDLVLETLREGLRALN</sequence>
<dbReference type="STRING" id="760192.Halhy_0152"/>
<dbReference type="Proteomes" id="UP000008461">
    <property type="component" value="Chromosome"/>
</dbReference>
<dbReference type="PIRSF" id="PIRSF000521">
    <property type="entry name" value="Transaminase_4ab_Lys_Orn"/>
    <property type="match status" value="1"/>
</dbReference>
<dbReference type="InterPro" id="IPR015421">
    <property type="entry name" value="PyrdxlP-dep_Trfase_major"/>
</dbReference>
<dbReference type="NCBIfam" id="NF004755">
    <property type="entry name" value="PRK06082.1"/>
    <property type="match status" value="1"/>
</dbReference>
<dbReference type="PROSITE" id="PS00600">
    <property type="entry name" value="AA_TRANSFER_CLASS_3"/>
    <property type="match status" value="1"/>
</dbReference>
<dbReference type="HOGENOM" id="CLU_016922_4_0_10"/>
<dbReference type="AlphaFoldDB" id="F4KTS1"/>
<dbReference type="EC" id="2.6.1.11" evidence="5"/>
<dbReference type="EMBL" id="CP002691">
    <property type="protein sequence ID" value="AEE48065.1"/>
    <property type="molecule type" value="Genomic_DNA"/>
</dbReference>
<evidence type="ECO:0000256" key="2">
    <source>
        <dbReference type="ARBA" id="ARBA00008954"/>
    </source>
</evidence>
<keyword evidence="6" id="KW-1185">Reference proteome</keyword>
<dbReference type="Gene3D" id="3.40.640.10">
    <property type="entry name" value="Type I PLP-dependent aspartate aminotransferase-like (Major domain)"/>
    <property type="match status" value="1"/>
</dbReference>
<dbReference type="Gene3D" id="3.90.1150.10">
    <property type="entry name" value="Aspartate Aminotransferase, domain 1"/>
    <property type="match status" value="1"/>
</dbReference>
<dbReference type="GO" id="GO:0003992">
    <property type="term" value="F:N2-acetyl-L-ornithine:2-oxoglutarate 5-aminotransferase activity"/>
    <property type="evidence" value="ECO:0007669"/>
    <property type="project" value="UniProtKB-EC"/>
</dbReference>
<dbReference type="InterPro" id="IPR005814">
    <property type="entry name" value="Aminotrans_3"/>
</dbReference>
<dbReference type="CDD" id="cd00610">
    <property type="entry name" value="OAT_like"/>
    <property type="match status" value="1"/>
</dbReference>
<evidence type="ECO:0000313" key="5">
    <source>
        <dbReference type="EMBL" id="AEE48065.1"/>
    </source>
</evidence>
<dbReference type="GO" id="GO:0030170">
    <property type="term" value="F:pyridoxal phosphate binding"/>
    <property type="evidence" value="ECO:0007669"/>
    <property type="project" value="InterPro"/>
</dbReference>
<evidence type="ECO:0000256" key="1">
    <source>
        <dbReference type="ARBA" id="ARBA00001933"/>
    </source>
</evidence>
<dbReference type="InterPro" id="IPR049704">
    <property type="entry name" value="Aminotrans_3_PPA_site"/>
</dbReference>
<dbReference type="RefSeq" id="WP_013762629.1">
    <property type="nucleotide sequence ID" value="NC_015510.1"/>
</dbReference>
<name>F4KTS1_HALH1</name>
<dbReference type="Pfam" id="PF00202">
    <property type="entry name" value="Aminotran_3"/>
    <property type="match status" value="1"/>
</dbReference>
<organism evidence="5 6">
    <name type="scientific">Haliscomenobacter hydrossis (strain ATCC 27775 / DSM 1100 / LMG 10767 / O)</name>
    <dbReference type="NCBI Taxonomy" id="760192"/>
    <lineage>
        <taxon>Bacteria</taxon>
        <taxon>Pseudomonadati</taxon>
        <taxon>Bacteroidota</taxon>
        <taxon>Saprospiria</taxon>
        <taxon>Saprospirales</taxon>
        <taxon>Haliscomenobacteraceae</taxon>
        <taxon>Haliscomenobacter</taxon>
    </lineage>
</organism>
<reference key="2">
    <citation type="submission" date="2011-04" db="EMBL/GenBank/DDBJ databases">
        <title>Complete sequence of chromosome of Haliscomenobacter hydrossis DSM 1100.</title>
        <authorList>
            <consortium name="US DOE Joint Genome Institute (JGI-PGF)"/>
            <person name="Lucas S."/>
            <person name="Han J."/>
            <person name="Lapidus A."/>
            <person name="Bruce D."/>
            <person name="Goodwin L."/>
            <person name="Pitluck S."/>
            <person name="Peters L."/>
            <person name="Kyrpides N."/>
            <person name="Mavromatis K."/>
            <person name="Ivanova N."/>
            <person name="Ovchinnikova G."/>
            <person name="Pagani I."/>
            <person name="Daligault H."/>
            <person name="Detter J.C."/>
            <person name="Han C."/>
            <person name="Land M."/>
            <person name="Hauser L."/>
            <person name="Markowitz V."/>
            <person name="Cheng J.-F."/>
            <person name="Hugenholtz P."/>
            <person name="Woyke T."/>
            <person name="Wu D."/>
            <person name="Verbarg S."/>
            <person name="Frueling A."/>
            <person name="Brambilla E."/>
            <person name="Klenk H.-P."/>
            <person name="Eisen J.A."/>
        </authorList>
    </citation>
    <scope>NUCLEOTIDE SEQUENCE</scope>
    <source>
        <strain>DSM 1100</strain>
    </source>
</reference>
<keyword evidence="5" id="KW-0808">Transferase</keyword>
<dbReference type="InterPro" id="IPR015422">
    <property type="entry name" value="PyrdxlP-dep_Trfase_small"/>
</dbReference>